<evidence type="ECO:0000256" key="1">
    <source>
        <dbReference type="ARBA" id="ARBA00004173"/>
    </source>
</evidence>
<keyword evidence="3" id="KW-0496">Mitochondrion</keyword>
<dbReference type="GO" id="GO:0005762">
    <property type="term" value="C:mitochondrial large ribosomal subunit"/>
    <property type="evidence" value="ECO:0007669"/>
    <property type="project" value="TreeGrafter"/>
</dbReference>
<dbReference type="GO" id="GO:0006412">
    <property type="term" value="P:translation"/>
    <property type="evidence" value="ECO:0007669"/>
    <property type="project" value="InterPro"/>
</dbReference>
<dbReference type="InterPro" id="IPR010793">
    <property type="entry name" value="Ribosomal_mL37/mL65"/>
</dbReference>
<sequence>MEIIYPPIEDLSNWKSKWKKTRQAWHDKIKNLETVEEKLFEINMPRYYGWKSLILNEHVVPYNSLSHVQYITRTHVVKESGLPTYYDNIISTEQLDNLVQVIKSDIENDIIFEYCIKRRELEIPEENRFPLEEHIKASERKIKLEDVISKALIQRINKTMLVYLASRKPHLLCTEVDFEPRLEASWFAGGIDPPSFIRRFRRSVNFLKKFVNDPVDLPVQYFGQPVMHLRYKHPLREIIPLSDCENAALDVPTFKFNPRVLAHILEKKHLTNIPGFWPGDENEFGFLSYHNCTYLQKRPEKFNNTSEALTVQAVLASYSWLLSQACYQEIYDWQKIYIIQHKTRPMDKKREPWEFGIKMYKRRLDDHQPAYIPRFMRENPKKRKVGRWAKTYYP</sequence>
<accession>A0A8N1SBQ8</accession>
<dbReference type="InterPro" id="IPR039982">
    <property type="entry name" value="Ribosomal_mL65"/>
</dbReference>
<proteinExistence type="predicted"/>
<gene>
    <name evidence="6" type="primary">LOC105432645</name>
</gene>
<evidence type="ECO:0000313" key="6">
    <source>
        <dbReference type="RefSeq" id="XP_025075488.1"/>
    </source>
</evidence>
<comment type="subcellular location">
    <subcellularLocation>
        <location evidence="1">Mitochondrion</location>
    </subcellularLocation>
</comment>
<keyword evidence="5" id="KW-1185">Reference proteome</keyword>
<evidence type="ECO:0000256" key="3">
    <source>
        <dbReference type="ARBA" id="ARBA00023128"/>
    </source>
</evidence>
<reference evidence="6" key="1">
    <citation type="submission" date="2025-08" db="UniProtKB">
        <authorList>
            <consortium name="RefSeq"/>
        </authorList>
    </citation>
    <scope>IDENTIFICATION</scope>
</reference>
<dbReference type="OrthoDB" id="6041973at2759"/>
<organism evidence="5 6">
    <name type="scientific">Pogonomyrmex barbatus</name>
    <name type="common">red harvester ant</name>
    <dbReference type="NCBI Taxonomy" id="144034"/>
    <lineage>
        <taxon>Eukaryota</taxon>
        <taxon>Metazoa</taxon>
        <taxon>Ecdysozoa</taxon>
        <taxon>Arthropoda</taxon>
        <taxon>Hexapoda</taxon>
        <taxon>Insecta</taxon>
        <taxon>Pterygota</taxon>
        <taxon>Neoptera</taxon>
        <taxon>Endopterygota</taxon>
        <taxon>Hymenoptera</taxon>
        <taxon>Apocrita</taxon>
        <taxon>Aculeata</taxon>
        <taxon>Formicoidea</taxon>
        <taxon>Formicidae</taxon>
        <taxon>Myrmicinae</taxon>
        <taxon>Pogonomyrmex</taxon>
    </lineage>
</organism>
<dbReference type="CTD" id="10884"/>
<dbReference type="RefSeq" id="XP_025075488.1">
    <property type="nucleotide sequence ID" value="XM_025219703.1"/>
</dbReference>
<dbReference type="PANTHER" id="PTHR13014:SF3">
    <property type="entry name" value="LARGE RIBOSOMAL SUBUNIT PROTEIN ML65"/>
    <property type="match status" value="1"/>
</dbReference>
<dbReference type="PANTHER" id="PTHR13014">
    <property type="entry name" value="MITOCHONDRIAL 28S RIBOSOMAL PROTEIN S30/P52 PRO-APOTOTIC PROTEIN"/>
    <property type="match status" value="1"/>
</dbReference>
<name>A0A8N1SBQ8_9HYME</name>
<keyword evidence="2" id="KW-0689">Ribosomal protein</keyword>
<evidence type="ECO:0000256" key="2">
    <source>
        <dbReference type="ARBA" id="ARBA00022980"/>
    </source>
</evidence>
<protein>
    <submittedName>
        <fullName evidence="6">Uncharacterized protein LOC105432645</fullName>
    </submittedName>
</protein>
<dbReference type="Pfam" id="PF07147">
    <property type="entry name" value="PDCD9"/>
    <property type="match status" value="1"/>
</dbReference>
<keyword evidence="4" id="KW-0687">Ribonucleoprotein</keyword>
<dbReference type="AlphaFoldDB" id="A0A8N1SBQ8"/>
<dbReference type="Proteomes" id="UP000504615">
    <property type="component" value="Unplaced"/>
</dbReference>
<evidence type="ECO:0000313" key="5">
    <source>
        <dbReference type="Proteomes" id="UP000504615"/>
    </source>
</evidence>
<dbReference type="GeneID" id="105432645"/>
<evidence type="ECO:0000256" key="4">
    <source>
        <dbReference type="ARBA" id="ARBA00023274"/>
    </source>
</evidence>
<dbReference type="GO" id="GO:0003735">
    <property type="term" value="F:structural constituent of ribosome"/>
    <property type="evidence" value="ECO:0007669"/>
    <property type="project" value="InterPro"/>
</dbReference>